<proteinExistence type="predicted"/>
<dbReference type="Proteomes" id="UP001321760">
    <property type="component" value="Unassembled WGS sequence"/>
</dbReference>
<accession>A0AAV9G944</accession>
<evidence type="ECO:0000313" key="2">
    <source>
        <dbReference type="EMBL" id="KAK4444639.1"/>
    </source>
</evidence>
<name>A0AAV9G944_9PEZI</name>
<dbReference type="EMBL" id="MU865974">
    <property type="protein sequence ID" value="KAK4444639.1"/>
    <property type="molecule type" value="Genomic_DNA"/>
</dbReference>
<gene>
    <name evidence="2" type="ORF">QBC34DRAFT_385018</name>
</gene>
<organism evidence="2 3">
    <name type="scientific">Podospora aff. communis PSN243</name>
    <dbReference type="NCBI Taxonomy" id="3040156"/>
    <lineage>
        <taxon>Eukaryota</taxon>
        <taxon>Fungi</taxon>
        <taxon>Dikarya</taxon>
        <taxon>Ascomycota</taxon>
        <taxon>Pezizomycotina</taxon>
        <taxon>Sordariomycetes</taxon>
        <taxon>Sordariomycetidae</taxon>
        <taxon>Sordariales</taxon>
        <taxon>Podosporaceae</taxon>
        <taxon>Podospora</taxon>
    </lineage>
</organism>
<reference evidence="2" key="2">
    <citation type="submission" date="2023-05" db="EMBL/GenBank/DDBJ databases">
        <authorList>
            <consortium name="Lawrence Berkeley National Laboratory"/>
            <person name="Steindorff A."/>
            <person name="Hensen N."/>
            <person name="Bonometti L."/>
            <person name="Westerberg I."/>
            <person name="Brannstrom I.O."/>
            <person name="Guillou S."/>
            <person name="Cros-Aarteil S."/>
            <person name="Calhoun S."/>
            <person name="Haridas S."/>
            <person name="Kuo A."/>
            <person name="Mondo S."/>
            <person name="Pangilinan J."/>
            <person name="Riley R."/>
            <person name="Labutti K."/>
            <person name="Andreopoulos B."/>
            <person name="Lipzen A."/>
            <person name="Chen C."/>
            <person name="Yanf M."/>
            <person name="Daum C."/>
            <person name="Ng V."/>
            <person name="Clum A."/>
            <person name="Ohm R."/>
            <person name="Martin F."/>
            <person name="Silar P."/>
            <person name="Natvig D."/>
            <person name="Lalanne C."/>
            <person name="Gautier V."/>
            <person name="Ament-Velasquez S.L."/>
            <person name="Kruys A."/>
            <person name="Hutchinson M.I."/>
            <person name="Powell A.J."/>
            <person name="Barry K."/>
            <person name="Miller A.N."/>
            <person name="Grigoriev I.V."/>
            <person name="Debuchy R."/>
            <person name="Gladieux P."/>
            <person name="Thoren M.H."/>
            <person name="Johannesson H."/>
        </authorList>
    </citation>
    <scope>NUCLEOTIDE SEQUENCE</scope>
    <source>
        <strain evidence="2">PSN243</strain>
    </source>
</reference>
<comment type="caution">
    <text evidence="2">The sequence shown here is derived from an EMBL/GenBank/DDBJ whole genome shotgun (WGS) entry which is preliminary data.</text>
</comment>
<evidence type="ECO:0000256" key="1">
    <source>
        <dbReference type="SAM" id="MobiDB-lite"/>
    </source>
</evidence>
<evidence type="ECO:0000313" key="3">
    <source>
        <dbReference type="Proteomes" id="UP001321760"/>
    </source>
</evidence>
<feature type="region of interest" description="Disordered" evidence="1">
    <location>
        <begin position="1"/>
        <end position="73"/>
    </location>
</feature>
<dbReference type="AlphaFoldDB" id="A0AAV9G944"/>
<sequence length="292" mass="32673">MSPDSPGPQRGREEEEEEEPKRRRPDHGEDDLRKNKKPGRPSNKSKFGPPRRHPGSEVPIVPRPSLGHLKPEKTESVPAVMECGNFDDAFKFSQPAVVTNTPPLVSDTPSPLEEAINPFHDVFAMPVPLSPGAAVPSRSQSRHRDRGHQSITLDKLDPTEKALRITVVGARCHLNFDNAIASPRYTQTFVNPKFATSMGLELKDLPIDEIKRISTPRGWLRCTRSVCFAFFFPLLGDDFLQVRALVLNDDDPDIGVPLVIGRPWIQGHELLKKYVYDTAEPASNAWYNTIAF</sequence>
<protein>
    <submittedName>
        <fullName evidence="2">Uncharacterized protein</fullName>
    </submittedName>
</protein>
<keyword evidence="3" id="KW-1185">Reference proteome</keyword>
<reference evidence="2" key="1">
    <citation type="journal article" date="2023" name="Mol. Phylogenet. Evol.">
        <title>Genome-scale phylogeny and comparative genomics of the fungal order Sordariales.</title>
        <authorList>
            <person name="Hensen N."/>
            <person name="Bonometti L."/>
            <person name="Westerberg I."/>
            <person name="Brannstrom I.O."/>
            <person name="Guillou S."/>
            <person name="Cros-Aarteil S."/>
            <person name="Calhoun S."/>
            <person name="Haridas S."/>
            <person name="Kuo A."/>
            <person name="Mondo S."/>
            <person name="Pangilinan J."/>
            <person name="Riley R."/>
            <person name="LaButti K."/>
            <person name="Andreopoulos B."/>
            <person name="Lipzen A."/>
            <person name="Chen C."/>
            <person name="Yan M."/>
            <person name="Daum C."/>
            <person name="Ng V."/>
            <person name="Clum A."/>
            <person name="Steindorff A."/>
            <person name="Ohm R.A."/>
            <person name="Martin F."/>
            <person name="Silar P."/>
            <person name="Natvig D.O."/>
            <person name="Lalanne C."/>
            <person name="Gautier V."/>
            <person name="Ament-Velasquez S.L."/>
            <person name="Kruys A."/>
            <person name="Hutchinson M.I."/>
            <person name="Powell A.J."/>
            <person name="Barry K."/>
            <person name="Miller A.N."/>
            <person name="Grigoriev I.V."/>
            <person name="Debuchy R."/>
            <person name="Gladieux P."/>
            <person name="Hiltunen Thoren M."/>
            <person name="Johannesson H."/>
        </authorList>
    </citation>
    <scope>NUCLEOTIDE SEQUENCE</scope>
    <source>
        <strain evidence="2">PSN243</strain>
    </source>
</reference>